<reference evidence="2 3" key="1">
    <citation type="submission" date="2017-05" db="EMBL/GenBank/DDBJ databases">
        <authorList>
            <person name="Song R."/>
            <person name="Chenine A.L."/>
            <person name="Ruprecht R.M."/>
        </authorList>
    </citation>
    <scope>NUCLEOTIDE SEQUENCE [LARGE SCALE GENOMIC DNA]</scope>
    <source>
        <strain evidence="2 3">CECT 8898</strain>
    </source>
</reference>
<dbReference type="Proteomes" id="UP000207598">
    <property type="component" value="Unassembled WGS sequence"/>
</dbReference>
<accession>A0A238KCK3</accession>
<keyword evidence="3" id="KW-1185">Reference proteome</keyword>
<dbReference type="CDD" id="cd02065">
    <property type="entry name" value="B12-binding_like"/>
    <property type="match status" value="1"/>
</dbReference>
<dbReference type="InterPro" id="IPR036724">
    <property type="entry name" value="Cobalamin-bd_sf"/>
</dbReference>
<dbReference type="RefSeq" id="WP_176445124.1">
    <property type="nucleotide sequence ID" value="NZ_FXYF01000005.1"/>
</dbReference>
<evidence type="ECO:0000259" key="1">
    <source>
        <dbReference type="PROSITE" id="PS51332"/>
    </source>
</evidence>
<dbReference type="InterPro" id="IPR006158">
    <property type="entry name" value="Cobalamin-bd"/>
</dbReference>
<sequence>MIDFDEAFFQRAEDRAAALQAQLSEPALERLAREVVRRLTSRTARDMDSADAEHPTDTDIHVLCEALLHRDPGVALGMVQRLQARHLTLEVMYGRYLAPAAERLGAMWDHSRISFAEVTMGVSRIFELVHKLRAALPPPKITKQDQVLFASVPGETHSLGVEMAAELFRQKGWDVEVIVGASHGEILDRIERTRPPVVGLSSGGKQTAEALALLIHAIRAVDLDIYVIVSGVIVKEAPDLLSLVQPDSAVATVEEALATMDRLTAAHEGFEEKAAE</sequence>
<protein>
    <submittedName>
        <fullName evidence="2">B12 binding domain protein</fullName>
    </submittedName>
</protein>
<dbReference type="AlphaFoldDB" id="A0A238KCK3"/>
<dbReference type="GO" id="GO:0046872">
    <property type="term" value="F:metal ion binding"/>
    <property type="evidence" value="ECO:0007669"/>
    <property type="project" value="InterPro"/>
</dbReference>
<dbReference type="SUPFAM" id="SSF52242">
    <property type="entry name" value="Cobalamin (vitamin B12)-binding domain"/>
    <property type="match status" value="1"/>
</dbReference>
<dbReference type="Gene3D" id="3.40.50.280">
    <property type="entry name" value="Cobalamin-binding domain"/>
    <property type="match status" value="1"/>
</dbReference>
<proteinExistence type="predicted"/>
<evidence type="ECO:0000313" key="2">
    <source>
        <dbReference type="EMBL" id="SMX40555.1"/>
    </source>
</evidence>
<dbReference type="EMBL" id="FXYF01000005">
    <property type="protein sequence ID" value="SMX40555.1"/>
    <property type="molecule type" value="Genomic_DNA"/>
</dbReference>
<gene>
    <name evidence="2" type="ORF">MAA8898_02172</name>
</gene>
<dbReference type="Pfam" id="PF02310">
    <property type="entry name" value="B12-binding"/>
    <property type="match status" value="1"/>
</dbReference>
<organism evidence="2 3">
    <name type="scientific">Maliponia aquimaris</name>
    <dbReference type="NCBI Taxonomy" id="1673631"/>
    <lineage>
        <taxon>Bacteria</taxon>
        <taxon>Pseudomonadati</taxon>
        <taxon>Pseudomonadota</taxon>
        <taxon>Alphaproteobacteria</taxon>
        <taxon>Rhodobacterales</taxon>
        <taxon>Paracoccaceae</taxon>
        <taxon>Maliponia</taxon>
    </lineage>
</organism>
<evidence type="ECO:0000313" key="3">
    <source>
        <dbReference type="Proteomes" id="UP000207598"/>
    </source>
</evidence>
<feature type="domain" description="B12-binding" evidence="1">
    <location>
        <begin position="144"/>
        <end position="274"/>
    </location>
</feature>
<name>A0A238KCK3_9RHOB</name>
<dbReference type="GO" id="GO:0031419">
    <property type="term" value="F:cobalamin binding"/>
    <property type="evidence" value="ECO:0007669"/>
    <property type="project" value="InterPro"/>
</dbReference>
<dbReference type="PROSITE" id="PS51332">
    <property type="entry name" value="B12_BINDING"/>
    <property type="match status" value="1"/>
</dbReference>